<dbReference type="SUPFAM" id="SSF109709">
    <property type="entry name" value="KorB DNA-binding domain-like"/>
    <property type="match status" value="1"/>
</dbReference>
<comment type="caution">
    <text evidence="1">The sequence shown here is derived from an EMBL/GenBank/DDBJ whole genome shotgun (WGS) entry which is preliminary data.</text>
</comment>
<accession>A0AB36R2Y6</accession>
<name>A0AB36R2Y6_9HYPH</name>
<proteinExistence type="predicted"/>
<evidence type="ECO:0000313" key="2">
    <source>
        <dbReference type="Proteomes" id="UP000216215"/>
    </source>
</evidence>
<dbReference type="AlphaFoldDB" id="A0AB36R2Y6"/>
<protein>
    <recommendedName>
        <fullName evidence="3">LacI family transcriptional regulator</fullName>
    </recommendedName>
</protein>
<dbReference type="Gene3D" id="1.10.10.2830">
    <property type="match status" value="1"/>
</dbReference>
<organism evidence="1 2">
    <name type="scientific">Mesorhizobium mediterraneum</name>
    <dbReference type="NCBI Taxonomy" id="43617"/>
    <lineage>
        <taxon>Bacteria</taxon>
        <taxon>Pseudomonadati</taxon>
        <taxon>Pseudomonadota</taxon>
        <taxon>Alphaproteobacteria</taxon>
        <taxon>Hyphomicrobiales</taxon>
        <taxon>Phyllobacteriaceae</taxon>
        <taxon>Mesorhizobium</taxon>
    </lineage>
</organism>
<sequence>MITNSDTGSDTNIITVQVPLTLRKRGGRKLIVAPVGQERWASARPRVDNTLVKAIARAYRWQQMLKQGAYASAEDIAKVEKISASYVNRLLQLTLLSPAIVETVLDGHQPATMTTADLLQPVPAQWHAQRALLC</sequence>
<evidence type="ECO:0008006" key="3">
    <source>
        <dbReference type="Google" id="ProtNLM"/>
    </source>
</evidence>
<dbReference type="EMBL" id="NPKI01000041">
    <property type="protein sequence ID" value="PAP98823.1"/>
    <property type="molecule type" value="Genomic_DNA"/>
</dbReference>
<dbReference type="RefSeq" id="WP_095488655.1">
    <property type="nucleotide sequence ID" value="NZ_CP088151.1"/>
</dbReference>
<gene>
    <name evidence="1" type="ORF">CIT25_29195</name>
</gene>
<keyword evidence="2" id="KW-1185">Reference proteome</keyword>
<reference evidence="2" key="1">
    <citation type="submission" date="2017-08" db="EMBL/GenBank/DDBJ databases">
        <title>Mesorhizobium wenxinae sp. nov., a novel rhizobial species isolated from root nodules of chickpea (Cicer arietinum L.).</title>
        <authorList>
            <person name="Zhang J."/>
        </authorList>
    </citation>
    <scope>NUCLEOTIDE SEQUENCE [LARGE SCALE GENOMIC DNA]</scope>
    <source>
        <strain evidence="2">USDA 3392</strain>
    </source>
</reference>
<evidence type="ECO:0000313" key="1">
    <source>
        <dbReference type="EMBL" id="PAP98823.1"/>
    </source>
</evidence>
<dbReference type="Proteomes" id="UP000216215">
    <property type="component" value="Unassembled WGS sequence"/>
</dbReference>